<evidence type="ECO:0000313" key="2">
    <source>
        <dbReference type="EMBL" id="GAI66538.1"/>
    </source>
</evidence>
<accession>X1QEC0</accession>
<feature type="coiled-coil region" evidence="1">
    <location>
        <begin position="1"/>
        <end position="56"/>
    </location>
</feature>
<reference evidence="2" key="1">
    <citation type="journal article" date="2014" name="Front. Microbiol.">
        <title>High frequency of phylogenetically diverse reductive dehalogenase-homologous genes in deep subseafloor sedimentary metagenomes.</title>
        <authorList>
            <person name="Kawai M."/>
            <person name="Futagami T."/>
            <person name="Toyoda A."/>
            <person name="Takaki Y."/>
            <person name="Nishi S."/>
            <person name="Hori S."/>
            <person name="Arai W."/>
            <person name="Tsubouchi T."/>
            <person name="Morono Y."/>
            <person name="Uchiyama I."/>
            <person name="Ito T."/>
            <person name="Fujiyama A."/>
            <person name="Inagaki F."/>
            <person name="Takami H."/>
        </authorList>
    </citation>
    <scope>NUCLEOTIDE SEQUENCE</scope>
    <source>
        <strain evidence="2">Expedition CK06-06</strain>
    </source>
</reference>
<gene>
    <name evidence="2" type="ORF">S12H4_08688</name>
</gene>
<comment type="caution">
    <text evidence="2">The sequence shown here is derived from an EMBL/GenBank/DDBJ whole genome shotgun (WGS) entry which is preliminary data.</text>
</comment>
<keyword evidence="1" id="KW-0175">Coiled coil</keyword>
<sequence>SKIFKTELARIEEKINSLKKERKFAINHNVGLDGPILATTKEISLLQSEVSNLEKKINIVDQGFNFFEKYGFERALDACGMVYGSETLAQDLGVIVFGFKNTEIRVPIDIQEKYMSAVKLKIFDLFIIYWAFEPEEDKTIAPRKVDYYLFGSAGPETSIDIFLIGQWSTDSET</sequence>
<evidence type="ECO:0000256" key="1">
    <source>
        <dbReference type="SAM" id="Coils"/>
    </source>
</evidence>
<protein>
    <submittedName>
        <fullName evidence="2">Uncharacterized protein</fullName>
    </submittedName>
</protein>
<name>X1QEC0_9ZZZZ</name>
<proteinExistence type="predicted"/>
<dbReference type="AlphaFoldDB" id="X1QEC0"/>
<dbReference type="EMBL" id="BARW01003392">
    <property type="protein sequence ID" value="GAI66538.1"/>
    <property type="molecule type" value="Genomic_DNA"/>
</dbReference>
<feature type="non-terminal residue" evidence="2">
    <location>
        <position position="1"/>
    </location>
</feature>
<organism evidence="2">
    <name type="scientific">marine sediment metagenome</name>
    <dbReference type="NCBI Taxonomy" id="412755"/>
    <lineage>
        <taxon>unclassified sequences</taxon>
        <taxon>metagenomes</taxon>
        <taxon>ecological metagenomes</taxon>
    </lineage>
</organism>